<dbReference type="Proteomes" id="UP000241848">
    <property type="component" value="Unassembled WGS sequence"/>
</dbReference>
<dbReference type="GO" id="GO:0006446">
    <property type="term" value="P:regulation of translational initiation"/>
    <property type="evidence" value="ECO:0007669"/>
    <property type="project" value="TreeGrafter"/>
</dbReference>
<comment type="caution">
    <text evidence="3">The sequence shown here is derived from an EMBL/GenBank/DDBJ whole genome shotgun (WGS) entry which is preliminary data.</text>
</comment>
<dbReference type="InterPro" id="IPR036956">
    <property type="entry name" value="Impact_N_sf"/>
</dbReference>
<dbReference type="GO" id="GO:0005737">
    <property type="term" value="C:cytoplasm"/>
    <property type="evidence" value="ECO:0007669"/>
    <property type="project" value="TreeGrafter"/>
</dbReference>
<sequence>MLVYAKDRQKCAFKDVLGVPTVFTSHPVEYIIERSRFIGTSFHMATVDDLPPCLSEVKRAYPLANHYTFVYRIDSAHQRAFDDGEPQGTAGLPILNILVREGWEETLVIVVRYFGGIKLGRGGLVHAYQHAAQLALQSTVAGQRMVVRHALIHLDYALYERVHRSLKAYILSEEATFAADVTLELTLADENWPRVQALIEQAGGHRQMVVASSLQPTIVPISAPSSESRAPTRHPRQ</sequence>
<organism evidence="3 4">
    <name type="scientific">Sulfobacillus acidophilus</name>
    <dbReference type="NCBI Taxonomy" id="53633"/>
    <lineage>
        <taxon>Bacteria</taxon>
        <taxon>Bacillati</taxon>
        <taxon>Bacillota</taxon>
        <taxon>Clostridia</taxon>
        <taxon>Eubacteriales</taxon>
        <taxon>Clostridiales Family XVII. Incertae Sedis</taxon>
        <taxon>Sulfobacillus</taxon>
    </lineage>
</organism>
<dbReference type="PANTHER" id="PTHR16301">
    <property type="entry name" value="IMPACT-RELATED"/>
    <property type="match status" value="1"/>
</dbReference>
<dbReference type="InterPro" id="IPR020568">
    <property type="entry name" value="Ribosomal_Su5_D2-typ_SF"/>
</dbReference>
<comment type="similarity">
    <text evidence="1">Belongs to the IMPACT family.</text>
</comment>
<dbReference type="Pfam" id="PF01205">
    <property type="entry name" value="Impact_N"/>
    <property type="match status" value="1"/>
</dbReference>
<accession>A0A2T2WIZ0</accession>
<evidence type="ECO:0000313" key="3">
    <source>
        <dbReference type="EMBL" id="PSR22211.1"/>
    </source>
</evidence>
<feature type="domain" description="Impact N-terminal" evidence="2">
    <location>
        <begin position="34"/>
        <end position="136"/>
    </location>
</feature>
<dbReference type="AlphaFoldDB" id="A0A2T2WIZ0"/>
<dbReference type="Gene3D" id="3.30.230.30">
    <property type="entry name" value="Impact, N-terminal domain"/>
    <property type="match status" value="1"/>
</dbReference>
<proteinExistence type="inferred from homology"/>
<dbReference type="InterPro" id="IPR023582">
    <property type="entry name" value="Impact"/>
</dbReference>
<name>A0A2T2WIZ0_9FIRM</name>
<dbReference type="PANTHER" id="PTHR16301:SF20">
    <property type="entry name" value="IMPACT FAMILY MEMBER YIGZ"/>
    <property type="match status" value="1"/>
</dbReference>
<evidence type="ECO:0000256" key="1">
    <source>
        <dbReference type="ARBA" id="ARBA00007665"/>
    </source>
</evidence>
<dbReference type="InterPro" id="IPR001498">
    <property type="entry name" value="Impact_N"/>
</dbReference>
<dbReference type="SUPFAM" id="SSF54211">
    <property type="entry name" value="Ribosomal protein S5 domain 2-like"/>
    <property type="match status" value="1"/>
</dbReference>
<reference evidence="3 4" key="1">
    <citation type="journal article" date="2014" name="BMC Genomics">
        <title>Comparison of environmental and isolate Sulfobacillus genomes reveals diverse carbon, sulfur, nitrogen, and hydrogen metabolisms.</title>
        <authorList>
            <person name="Justice N.B."/>
            <person name="Norman A."/>
            <person name="Brown C.T."/>
            <person name="Singh A."/>
            <person name="Thomas B.C."/>
            <person name="Banfield J.F."/>
        </authorList>
    </citation>
    <scope>NUCLEOTIDE SEQUENCE [LARGE SCALE GENOMIC DNA]</scope>
    <source>
        <strain evidence="3">AMDSBA3</strain>
    </source>
</reference>
<protein>
    <submittedName>
        <fullName evidence="3">IMPACT family protein</fullName>
    </submittedName>
</protein>
<gene>
    <name evidence="3" type="ORF">C7B45_07500</name>
</gene>
<evidence type="ECO:0000259" key="2">
    <source>
        <dbReference type="Pfam" id="PF01205"/>
    </source>
</evidence>
<dbReference type="EMBL" id="PXYV01000020">
    <property type="protein sequence ID" value="PSR22211.1"/>
    <property type="molecule type" value="Genomic_DNA"/>
</dbReference>
<evidence type="ECO:0000313" key="4">
    <source>
        <dbReference type="Proteomes" id="UP000241848"/>
    </source>
</evidence>